<protein>
    <recommendedName>
        <fullName evidence="3">VWA domain-containing protein</fullName>
    </recommendedName>
</protein>
<dbReference type="AlphaFoldDB" id="A0A2G3PNC6"/>
<proteinExistence type="predicted"/>
<dbReference type="Proteomes" id="UP000225108">
    <property type="component" value="Unassembled WGS sequence"/>
</dbReference>
<sequence length="503" mass="54168">MTAGRDPVLDVLAGVLGRMLRRRGVRVSPAETIEARRVLALYGSELSVLRPALQAVTVKYDYERPAFDAVFDALFVNGPASVDDPGALPTVRGTPGGLPDEFEWDDELEGAARMVGADEHTEEIGDLFDSDPERAERHGESAHREENDFTVSAGAEALAVDPDSGSTQGGITYTIEVDNAGSATAGDLSSAPMRVRSGILSLVDAQAVLDRLDDYDARRVYGTAGADDLDPAQLEHLMAAIESFVEALTRDAPAAEDEPRPGDATTPTISRADIDQACHRIVRRMRGAPRTRARTQGRGRLAIRHTLRAALRTDGDPVDLYRRTLVAGRVRLVVVVDVSLSVRPVTGFILRLAQSLHHIADRCTVLAFVDKPIDVTTSLLVGTGDDALARILSAPGLDLAATSDYGSLLDELLTTHGGVLDARTSVLFVGDARGNGFAARADLLREVRRRTHRLAWVTPEPRRYWSQTGCGMGEYAEYCDAVVVARDAGELLERADEIGTALS</sequence>
<evidence type="ECO:0000313" key="1">
    <source>
        <dbReference type="EMBL" id="PHV67270.1"/>
    </source>
</evidence>
<organism evidence="1 2">
    <name type="scientific">Williamsia marianensis</name>
    <dbReference type="NCBI Taxonomy" id="85044"/>
    <lineage>
        <taxon>Bacteria</taxon>
        <taxon>Bacillati</taxon>
        <taxon>Actinomycetota</taxon>
        <taxon>Actinomycetes</taxon>
        <taxon>Mycobacteriales</taxon>
        <taxon>Nocardiaceae</taxon>
        <taxon>Williamsia</taxon>
    </lineage>
</organism>
<accession>A0A2G3PNC6</accession>
<dbReference type="InterPro" id="IPR008912">
    <property type="entry name" value="Uncharacterised_CoxE"/>
</dbReference>
<comment type="caution">
    <text evidence="1">The sequence shown here is derived from an EMBL/GenBank/DDBJ whole genome shotgun (WGS) entry which is preliminary data.</text>
</comment>
<dbReference type="PANTHER" id="PTHR39338:SF5">
    <property type="entry name" value="BLR6139 PROTEIN"/>
    <property type="match status" value="1"/>
</dbReference>
<dbReference type="Pfam" id="PF05762">
    <property type="entry name" value="VWA_CoxE"/>
    <property type="match status" value="1"/>
</dbReference>
<dbReference type="EMBL" id="PEBD01000008">
    <property type="protein sequence ID" value="PHV67270.1"/>
    <property type="molecule type" value="Genomic_DNA"/>
</dbReference>
<dbReference type="NCBIfam" id="NF047783">
    <property type="entry name" value="VWA_dom_MadC"/>
    <property type="match status" value="1"/>
</dbReference>
<evidence type="ECO:0000313" key="2">
    <source>
        <dbReference type="Proteomes" id="UP000225108"/>
    </source>
</evidence>
<gene>
    <name evidence="1" type="ORF">CSW57_13880</name>
</gene>
<dbReference type="RefSeq" id="WP_099383250.1">
    <property type="nucleotide sequence ID" value="NZ_PEBD01000008.1"/>
</dbReference>
<evidence type="ECO:0008006" key="3">
    <source>
        <dbReference type="Google" id="ProtNLM"/>
    </source>
</evidence>
<name>A0A2G3PNC6_WILMA</name>
<reference evidence="1 2" key="1">
    <citation type="submission" date="2017-10" db="EMBL/GenBank/DDBJ databases">
        <title>The draft genome sequence of Williamsia sp. BULT 1.1 isolated from the semi-arid grassland soils from South Africa.</title>
        <authorList>
            <person name="Kabwe M.H."/>
            <person name="Govender N."/>
            <person name="Mutseka Lunga P."/>
            <person name="Vikram S."/>
            <person name="Makhalanyane T.P."/>
        </authorList>
    </citation>
    <scope>NUCLEOTIDE SEQUENCE [LARGE SCALE GENOMIC DNA]</scope>
    <source>
        <strain evidence="1 2">BULT 1.1</strain>
    </source>
</reference>
<dbReference type="PANTHER" id="PTHR39338">
    <property type="entry name" value="BLL5662 PROTEIN-RELATED"/>
    <property type="match status" value="1"/>
</dbReference>